<gene>
    <name evidence="2" type="ORF">ACFONL_21420</name>
</gene>
<sequence length="81" mass="8824">MKIPFLCMAAIMLVWASAPVAAEAAPYGSYMASCKDIRVVAGWLRASCQDRKGRWGEATTAVSWCARGRDIANDDGRLVCR</sequence>
<proteinExistence type="predicted"/>
<evidence type="ECO:0000313" key="3">
    <source>
        <dbReference type="Proteomes" id="UP001595704"/>
    </source>
</evidence>
<dbReference type="Gene3D" id="2.30.60.10">
    <property type="entry name" value="Cyanovirin-N"/>
    <property type="match status" value="1"/>
</dbReference>
<comment type="caution">
    <text evidence="2">The sequence shown here is derived from an EMBL/GenBank/DDBJ whole genome shotgun (WGS) entry which is preliminary data.</text>
</comment>
<dbReference type="InterPro" id="IPR036673">
    <property type="entry name" value="Cyanovirin-N_sf"/>
</dbReference>
<accession>A0ABV7UN22</accession>
<keyword evidence="3" id="KW-1185">Reference proteome</keyword>
<reference evidence="3" key="1">
    <citation type="journal article" date="2019" name="Int. J. Syst. Evol. Microbiol.">
        <title>The Global Catalogue of Microorganisms (GCM) 10K type strain sequencing project: providing services to taxonomists for standard genome sequencing and annotation.</title>
        <authorList>
            <consortium name="The Broad Institute Genomics Platform"/>
            <consortium name="The Broad Institute Genome Sequencing Center for Infectious Disease"/>
            <person name="Wu L."/>
            <person name="Ma J."/>
        </authorList>
    </citation>
    <scope>NUCLEOTIDE SEQUENCE [LARGE SCALE GENOMIC DNA]</scope>
    <source>
        <strain evidence="3">KCTC 42282</strain>
    </source>
</reference>
<dbReference type="Proteomes" id="UP001595704">
    <property type="component" value="Unassembled WGS sequence"/>
</dbReference>
<evidence type="ECO:0000313" key="2">
    <source>
        <dbReference type="EMBL" id="MFC3639903.1"/>
    </source>
</evidence>
<dbReference type="RefSeq" id="WP_191320356.1">
    <property type="nucleotide sequence ID" value="NZ_BNCG01000016.1"/>
</dbReference>
<evidence type="ECO:0008006" key="4">
    <source>
        <dbReference type="Google" id="ProtNLM"/>
    </source>
</evidence>
<keyword evidence="1" id="KW-0732">Signal</keyword>
<evidence type="ECO:0000256" key="1">
    <source>
        <dbReference type="SAM" id="SignalP"/>
    </source>
</evidence>
<dbReference type="EMBL" id="JBHRYC010000111">
    <property type="protein sequence ID" value="MFC3639903.1"/>
    <property type="molecule type" value="Genomic_DNA"/>
</dbReference>
<name>A0ABV7UN22_9HYPH</name>
<protein>
    <recommendedName>
        <fullName evidence="4">Cyanovirin-N domain-containing protein</fullName>
    </recommendedName>
</protein>
<organism evidence="2 3">
    <name type="scientific">Camelimonas fluminis</name>
    <dbReference type="NCBI Taxonomy" id="1576911"/>
    <lineage>
        <taxon>Bacteria</taxon>
        <taxon>Pseudomonadati</taxon>
        <taxon>Pseudomonadota</taxon>
        <taxon>Alphaproteobacteria</taxon>
        <taxon>Hyphomicrobiales</taxon>
        <taxon>Chelatococcaceae</taxon>
        <taxon>Camelimonas</taxon>
    </lineage>
</organism>
<feature type="chain" id="PRO_5045219576" description="Cyanovirin-N domain-containing protein" evidence="1">
    <location>
        <begin position="25"/>
        <end position="81"/>
    </location>
</feature>
<dbReference type="SUPFAM" id="SSF51322">
    <property type="entry name" value="Cyanovirin-N"/>
    <property type="match status" value="1"/>
</dbReference>
<feature type="signal peptide" evidence="1">
    <location>
        <begin position="1"/>
        <end position="24"/>
    </location>
</feature>